<reference evidence="2" key="1">
    <citation type="journal article" date="2020" name="Nat. Commun.">
        <title>Large-scale genome sequencing of mycorrhizal fungi provides insights into the early evolution of symbiotic traits.</title>
        <authorList>
            <person name="Miyauchi S."/>
            <person name="Kiss E."/>
            <person name="Kuo A."/>
            <person name="Drula E."/>
            <person name="Kohler A."/>
            <person name="Sanchez-Garcia M."/>
            <person name="Morin E."/>
            <person name="Andreopoulos B."/>
            <person name="Barry K.W."/>
            <person name="Bonito G."/>
            <person name="Buee M."/>
            <person name="Carver A."/>
            <person name="Chen C."/>
            <person name="Cichocki N."/>
            <person name="Clum A."/>
            <person name="Culley D."/>
            <person name="Crous P.W."/>
            <person name="Fauchery L."/>
            <person name="Girlanda M."/>
            <person name="Hayes R.D."/>
            <person name="Keri Z."/>
            <person name="LaButti K."/>
            <person name="Lipzen A."/>
            <person name="Lombard V."/>
            <person name="Magnuson J."/>
            <person name="Maillard F."/>
            <person name="Murat C."/>
            <person name="Nolan M."/>
            <person name="Ohm R.A."/>
            <person name="Pangilinan J."/>
            <person name="Pereira M.F."/>
            <person name="Perotto S."/>
            <person name="Peter M."/>
            <person name="Pfister S."/>
            <person name="Riley R."/>
            <person name="Sitrit Y."/>
            <person name="Stielow J.B."/>
            <person name="Szollosi G."/>
            <person name="Zifcakova L."/>
            <person name="Stursova M."/>
            <person name="Spatafora J.W."/>
            <person name="Tedersoo L."/>
            <person name="Vaario L.M."/>
            <person name="Yamada A."/>
            <person name="Yan M."/>
            <person name="Wang P."/>
            <person name="Xu J."/>
            <person name="Bruns T."/>
            <person name="Baldrian P."/>
            <person name="Vilgalys R."/>
            <person name="Dunand C."/>
            <person name="Henrissat B."/>
            <person name="Grigoriev I.V."/>
            <person name="Hibbett D."/>
            <person name="Nagy L.G."/>
            <person name="Martin F.M."/>
        </authorList>
    </citation>
    <scope>NUCLEOTIDE SEQUENCE</scope>
    <source>
        <strain evidence="2">UP504</strain>
    </source>
</reference>
<feature type="region of interest" description="Disordered" evidence="1">
    <location>
        <begin position="169"/>
        <end position="199"/>
    </location>
</feature>
<dbReference type="EMBL" id="MU128948">
    <property type="protein sequence ID" value="KAF9515613.1"/>
    <property type="molecule type" value="Genomic_DNA"/>
</dbReference>
<feature type="compositionally biased region" description="Polar residues" evidence="1">
    <location>
        <begin position="178"/>
        <end position="187"/>
    </location>
</feature>
<proteinExistence type="predicted"/>
<organism evidence="2 3">
    <name type="scientific">Hydnum rufescens UP504</name>
    <dbReference type="NCBI Taxonomy" id="1448309"/>
    <lineage>
        <taxon>Eukaryota</taxon>
        <taxon>Fungi</taxon>
        <taxon>Dikarya</taxon>
        <taxon>Basidiomycota</taxon>
        <taxon>Agaricomycotina</taxon>
        <taxon>Agaricomycetes</taxon>
        <taxon>Cantharellales</taxon>
        <taxon>Hydnaceae</taxon>
        <taxon>Hydnum</taxon>
    </lineage>
</organism>
<evidence type="ECO:0000313" key="2">
    <source>
        <dbReference type="EMBL" id="KAF9515613.1"/>
    </source>
</evidence>
<sequence length="284" mass="31854">MPPNTRSQRLASQERAPQEQHSQGFPSNDYLRTRIEGLYLGTPGICDQVVWTWSTDFNGRILSLSTNKAPAILHGIFLISDHSFYLIPDGGFDKEMKPPYAAAWSNEETMGRQNAWAHLCQEIEDLKKPRSNEDYLITSTNNNQPSLRLTHKMFSPTTKGAAEETEHTYANNEGEVPSNDNPGSDTASESQSEEPLPPEFFLTNWPVSEPNQIVINGMVDSGRWETNPLPLFVEGGDDIVPPSQYESILPGAIAQIAFIRNTFKSGRGVHLKWYSPRLYKKLSS</sequence>
<comment type="caution">
    <text evidence="2">The sequence shown here is derived from an EMBL/GenBank/DDBJ whole genome shotgun (WGS) entry which is preliminary data.</text>
</comment>
<keyword evidence="3" id="KW-1185">Reference proteome</keyword>
<evidence type="ECO:0000256" key="1">
    <source>
        <dbReference type="SAM" id="MobiDB-lite"/>
    </source>
</evidence>
<gene>
    <name evidence="2" type="ORF">BS47DRAFT_771371</name>
</gene>
<accession>A0A9P6B0V4</accession>
<dbReference type="Proteomes" id="UP000886523">
    <property type="component" value="Unassembled WGS sequence"/>
</dbReference>
<name>A0A9P6B0V4_9AGAM</name>
<evidence type="ECO:0000313" key="3">
    <source>
        <dbReference type="Proteomes" id="UP000886523"/>
    </source>
</evidence>
<dbReference type="AlphaFoldDB" id="A0A9P6B0V4"/>
<dbReference type="OrthoDB" id="2843772at2759"/>
<protein>
    <submittedName>
        <fullName evidence="2">Uncharacterized protein</fullName>
    </submittedName>
</protein>
<feature type="compositionally biased region" description="Polar residues" evidence="1">
    <location>
        <begin position="1"/>
        <end position="11"/>
    </location>
</feature>
<feature type="region of interest" description="Disordered" evidence="1">
    <location>
        <begin position="1"/>
        <end position="27"/>
    </location>
</feature>